<accession>A0ABY8QED0</accession>
<dbReference type="Proteomes" id="UP001241605">
    <property type="component" value="Chromosome"/>
</dbReference>
<evidence type="ECO:0000313" key="2">
    <source>
        <dbReference type="Proteomes" id="UP001241605"/>
    </source>
</evidence>
<dbReference type="EMBL" id="CP124616">
    <property type="protein sequence ID" value="WGW02859.1"/>
    <property type="molecule type" value="Genomic_DNA"/>
</dbReference>
<dbReference type="RefSeq" id="WP_282299488.1">
    <property type="nucleotide sequence ID" value="NZ_CP124616.1"/>
</dbReference>
<organism evidence="1 2">
    <name type="scientific">Tropicibacter oceani</name>
    <dbReference type="NCBI Taxonomy" id="3058420"/>
    <lineage>
        <taxon>Bacteria</taxon>
        <taxon>Pseudomonadati</taxon>
        <taxon>Pseudomonadota</taxon>
        <taxon>Alphaproteobacteria</taxon>
        <taxon>Rhodobacterales</taxon>
        <taxon>Roseobacteraceae</taxon>
        <taxon>Tropicibacter</taxon>
    </lineage>
</organism>
<evidence type="ECO:0000313" key="1">
    <source>
        <dbReference type="EMBL" id="WGW02859.1"/>
    </source>
</evidence>
<name>A0ABY8QED0_9RHOB</name>
<sequence>MTDPISLRPGLAVQLPAEGDVLYKSPRKEPALSALREVAKSLTPPRVKGVSVPASLAYASETYVLGAGWSKNTAEKSRPDAPAEKRAEALSDFVKTANALLAGPTLVHETVGLRTYPYGKPPAVSLGKAPAKNGDALRLWRRRSRRWLETELGRLREGTPLIPEDMDNDPDAILFERVLGVLSQLPRPVPMIWGLAPDTGAQALSLVLLVPKTMSHVRMVLEARNTEIEIDKSACIPPKDHLIEVILSHSLAAAHAASLFLGDAKAVRVATAMLADWPEGAAFSQKPQPIVTVHITPSEMETAPSGPLTLDAFPHELGSFPGGPA</sequence>
<reference evidence="1 2" key="1">
    <citation type="submission" date="2023-05" db="EMBL/GenBank/DDBJ databases">
        <title>YMD87, complete Genome.</title>
        <authorList>
            <person name="Zhang J."/>
            <person name="Xu X."/>
        </authorList>
    </citation>
    <scope>NUCLEOTIDE SEQUENCE [LARGE SCALE GENOMIC DNA]</scope>
    <source>
        <strain evidence="1 2">YMD87</strain>
    </source>
</reference>
<gene>
    <name evidence="1" type="ORF">QF118_13045</name>
</gene>
<keyword evidence="2" id="KW-1185">Reference proteome</keyword>
<proteinExistence type="predicted"/>
<protein>
    <submittedName>
        <fullName evidence="1">Uncharacterized protein</fullName>
    </submittedName>
</protein>